<comment type="caution">
    <text evidence="1">The sequence shown here is derived from an EMBL/GenBank/DDBJ whole genome shotgun (WGS) entry which is preliminary data.</text>
</comment>
<sequence>MSANREIFNEPCLTISNQLSDFITRRHDKALRPLHFADMSLLQFSAELECYLSVLDSGGSIALCRGEKLASIHLSQRLETIFKTPLPRMLDGPQLTWTTIILVVGPRFDGSSTLRIGESLVELAEDDQELLRSGAPWRFLNPWPDRGDCTKELRSSEMTLQEIKETRQKPLQIIAMSLLNCIKTNTLLPLKQKFRNQSLHGTVHSTDTPTAPVLQKKRRRVKKIDLPHVQTFVI</sequence>
<keyword evidence="2" id="KW-1185">Reference proteome</keyword>
<dbReference type="EMBL" id="MNBE01000565">
    <property type="protein sequence ID" value="OKP08641.1"/>
    <property type="molecule type" value="Genomic_DNA"/>
</dbReference>
<proteinExistence type="predicted"/>
<accession>A0A1Q5U859</accession>
<gene>
    <name evidence="1" type="ORF">PENSUB_5527</name>
</gene>
<dbReference type="AlphaFoldDB" id="A0A1Q5U859"/>
<name>A0A1Q5U859_9EURO</name>
<dbReference type="Proteomes" id="UP000186955">
    <property type="component" value="Unassembled WGS sequence"/>
</dbReference>
<evidence type="ECO:0000313" key="1">
    <source>
        <dbReference type="EMBL" id="OKP08641.1"/>
    </source>
</evidence>
<protein>
    <submittedName>
        <fullName evidence="1">Uncharacterized protein</fullName>
    </submittedName>
</protein>
<dbReference type="STRING" id="1316194.A0A1Q5U859"/>
<reference evidence="1 2" key="1">
    <citation type="submission" date="2016-10" db="EMBL/GenBank/DDBJ databases">
        <title>Genome sequence of the ascomycete fungus Penicillium subrubescens.</title>
        <authorList>
            <person name="De Vries R.P."/>
            <person name="Peng M."/>
            <person name="Dilokpimol A."/>
            <person name="Hilden K."/>
            <person name="Makela M.R."/>
            <person name="Grigoriev I."/>
            <person name="Riley R."/>
            <person name="Granchi Z."/>
        </authorList>
    </citation>
    <scope>NUCLEOTIDE SEQUENCE [LARGE SCALE GENOMIC DNA]</scope>
    <source>
        <strain evidence="1 2">CBS 132785</strain>
    </source>
</reference>
<organism evidence="1 2">
    <name type="scientific">Penicillium subrubescens</name>
    <dbReference type="NCBI Taxonomy" id="1316194"/>
    <lineage>
        <taxon>Eukaryota</taxon>
        <taxon>Fungi</taxon>
        <taxon>Dikarya</taxon>
        <taxon>Ascomycota</taxon>
        <taxon>Pezizomycotina</taxon>
        <taxon>Eurotiomycetes</taxon>
        <taxon>Eurotiomycetidae</taxon>
        <taxon>Eurotiales</taxon>
        <taxon>Aspergillaceae</taxon>
        <taxon>Penicillium</taxon>
    </lineage>
</organism>
<evidence type="ECO:0000313" key="2">
    <source>
        <dbReference type="Proteomes" id="UP000186955"/>
    </source>
</evidence>